<evidence type="ECO:0000256" key="6">
    <source>
        <dbReference type="ARBA" id="ARBA00023004"/>
    </source>
</evidence>
<keyword evidence="2 11" id="KW-0813">Transport</keyword>
<accession>A0A934JLN4</accession>
<evidence type="ECO:0000259" key="14">
    <source>
        <dbReference type="Pfam" id="PF07715"/>
    </source>
</evidence>
<dbReference type="Gene3D" id="2.40.170.20">
    <property type="entry name" value="TonB-dependent receptor, beta-barrel domain"/>
    <property type="match status" value="1"/>
</dbReference>
<dbReference type="GO" id="GO:0009279">
    <property type="term" value="C:cell outer membrane"/>
    <property type="evidence" value="ECO:0007669"/>
    <property type="project" value="UniProtKB-SubCell"/>
</dbReference>
<evidence type="ECO:0000313" key="16">
    <source>
        <dbReference type="Proteomes" id="UP000628710"/>
    </source>
</evidence>
<reference evidence="15" key="1">
    <citation type="submission" date="2020-12" db="EMBL/GenBank/DDBJ databases">
        <title>Marinomonas arctica sp. nov., a psychrotolerant bacterium isolated from the Arctic.</title>
        <authorList>
            <person name="Zhang Y."/>
        </authorList>
    </citation>
    <scope>NUCLEOTIDE SEQUENCE</scope>
    <source>
        <strain evidence="15">C1424</strain>
    </source>
</reference>
<dbReference type="PANTHER" id="PTHR32552">
    <property type="entry name" value="FERRICHROME IRON RECEPTOR-RELATED"/>
    <property type="match status" value="1"/>
</dbReference>
<dbReference type="PANTHER" id="PTHR32552:SF81">
    <property type="entry name" value="TONB-DEPENDENT OUTER MEMBRANE RECEPTOR"/>
    <property type="match status" value="1"/>
</dbReference>
<evidence type="ECO:0000256" key="7">
    <source>
        <dbReference type="ARBA" id="ARBA00023065"/>
    </source>
</evidence>
<dbReference type="Proteomes" id="UP000628710">
    <property type="component" value="Unassembled WGS sequence"/>
</dbReference>
<feature type="domain" description="TonB-dependent receptor-like beta-barrel" evidence="13">
    <location>
        <begin position="273"/>
        <end position="658"/>
    </location>
</feature>
<evidence type="ECO:0000256" key="1">
    <source>
        <dbReference type="ARBA" id="ARBA00004571"/>
    </source>
</evidence>
<keyword evidence="5 11" id="KW-0812">Transmembrane</keyword>
<evidence type="ECO:0000256" key="5">
    <source>
        <dbReference type="ARBA" id="ARBA00022692"/>
    </source>
</evidence>
<comment type="subcellular location">
    <subcellularLocation>
        <location evidence="1 11">Cell outer membrane</location>
        <topology evidence="1 11">Multi-pass membrane protein</topology>
    </subcellularLocation>
</comment>
<feature type="domain" description="TonB-dependent receptor plug" evidence="14">
    <location>
        <begin position="56"/>
        <end position="168"/>
    </location>
</feature>
<evidence type="ECO:0000256" key="12">
    <source>
        <dbReference type="RuleBase" id="RU003357"/>
    </source>
</evidence>
<evidence type="ECO:0000256" key="2">
    <source>
        <dbReference type="ARBA" id="ARBA00022448"/>
    </source>
</evidence>
<keyword evidence="6" id="KW-0408">Iron</keyword>
<name>A0A934JLN4_9GAMM</name>
<evidence type="ECO:0000256" key="3">
    <source>
        <dbReference type="ARBA" id="ARBA00022452"/>
    </source>
</evidence>
<comment type="caution">
    <text evidence="15">The sequence shown here is derived from an EMBL/GenBank/DDBJ whole genome shotgun (WGS) entry which is preliminary data.</text>
</comment>
<gene>
    <name evidence="15" type="ORF">I8J31_10460</name>
</gene>
<organism evidence="15 16">
    <name type="scientific">Marinomonas transparens</name>
    <dbReference type="NCBI Taxonomy" id="2795388"/>
    <lineage>
        <taxon>Bacteria</taxon>
        <taxon>Pseudomonadati</taxon>
        <taxon>Pseudomonadota</taxon>
        <taxon>Gammaproteobacteria</taxon>
        <taxon>Oceanospirillales</taxon>
        <taxon>Oceanospirillaceae</taxon>
        <taxon>Marinomonas</taxon>
    </lineage>
</organism>
<proteinExistence type="inferred from homology"/>
<evidence type="ECO:0000256" key="9">
    <source>
        <dbReference type="ARBA" id="ARBA00023136"/>
    </source>
</evidence>
<keyword evidence="16" id="KW-1185">Reference proteome</keyword>
<dbReference type="InterPro" id="IPR012910">
    <property type="entry name" value="Plug_dom"/>
</dbReference>
<dbReference type="Pfam" id="PF07715">
    <property type="entry name" value="Plug"/>
    <property type="match status" value="1"/>
</dbReference>
<keyword evidence="3 11" id="KW-1134">Transmembrane beta strand</keyword>
<dbReference type="AlphaFoldDB" id="A0A934JLN4"/>
<sequence length="688" mass="73570">MSKTSKASTAHIPTPLSVVALSIIAINSMLVSSMTSAETIALDAIVVTGEKIDKNIKDTTTAITVITEDQLESGETKQVKEIATQAPNVVTDSFGHIAIRGVSGGGAATGGVALMTGARARVTTVVDGSTQDWSGYNFAPTDLWDTKQVEVLRGPQSTTQGSSAIGGAIVVNTNDPTFDNEAAVRAGLERYRNGNLKYNLAAMSSGALIEEELAYRIAVDENKGKGWLNYDTSGYSKDHPNLSEAENLNLRGKLLWQPKNHPKLSAKLTLNHLKNDGEHANFASNTDAGVATQTMTVADSGGAISRVQDSKENSIAADIGYQLSSGITNHLHISRIDSDIYADGYGSANGGTTHTYAIQQTTTSLENRLVFNRENAKLTGVIGLFSANKDSVIDATQGIINIDTDYSIATTALYGEGAYSLSPKTKATLGLRIENEEVDKTGSFFSTTKVDQNTNKTYYLPKLSITHAISDITTLGASIRQGYSSSGTYINTAGEAFSFKSEEVSSFEFSSKSNFGNGTTLNAALFYNDYSDYQALSGFTIVNVNAAHTMGAEVEIITWETDNLELRSSIGLLQSKIDENSTNEGNQLSSAPKTNLGFGFTQYIGDAWSFGADMTYVGEYYSDLANSDNTTAGDYVITDAQAQYVIGDLTINAYVKNLTNTDAVYFRADSLASVGQTRTFGISALYRM</sequence>
<evidence type="ECO:0000256" key="11">
    <source>
        <dbReference type="PROSITE-ProRule" id="PRU01360"/>
    </source>
</evidence>
<evidence type="ECO:0000256" key="8">
    <source>
        <dbReference type="ARBA" id="ARBA00023077"/>
    </source>
</evidence>
<keyword evidence="4" id="KW-0410">Iron transport</keyword>
<protein>
    <submittedName>
        <fullName evidence="15">TonB-dependent receptor</fullName>
    </submittedName>
</protein>
<evidence type="ECO:0000256" key="10">
    <source>
        <dbReference type="ARBA" id="ARBA00023237"/>
    </source>
</evidence>
<keyword evidence="8 12" id="KW-0798">TonB box</keyword>
<dbReference type="RefSeq" id="WP_199468486.1">
    <property type="nucleotide sequence ID" value="NZ_JAEMNX010000010.1"/>
</dbReference>
<dbReference type="GO" id="GO:0006826">
    <property type="term" value="P:iron ion transport"/>
    <property type="evidence" value="ECO:0007669"/>
    <property type="project" value="UniProtKB-KW"/>
</dbReference>
<evidence type="ECO:0000256" key="4">
    <source>
        <dbReference type="ARBA" id="ARBA00022496"/>
    </source>
</evidence>
<dbReference type="PROSITE" id="PS52016">
    <property type="entry name" value="TONB_DEPENDENT_REC_3"/>
    <property type="match status" value="1"/>
</dbReference>
<keyword evidence="7" id="KW-0406">Ion transport</keyword>
<evidence type="ECO:0000259" key="13">
    <source>
        <dbReference type="Pfam" id="PF00593"/>
    </source>
</evidence>
<dbReference type="InterPro" id="IPR036942">
    <property type="entry name" value="Beta-barrel_TonB_sf"/>
</dbReference>
<comment type="similarity">
    <text evidence="11 12">Belongs to the TonB-dependent receptor family.</text>
</comment>
<evidence type="ECO:0000313" key="15">
    <source>
        <dbReference type="EMBL" id="MBJ7538096.1"/>
    </source>
</evidence>
<dbReference type="InterPro" id="IPR039426">
    <property type="entry name" value="TonB-dep_rcpt-like"/>
</dbReference>
<keyword evidence="9 11" id="KW-0472">Membrane</keyword>
<keyword evidence="15" id="KW-0675">Receptor</keyword>
<dbReference type="EMBL" id="JAEMNX010000010">
    <property type="protein sequence ID" value="MBJ7538096.1"/>
    <property type="molecule type" value="Genomic_DNA"/>
</dbReference>
<keyword evidence="10 11" id="KW-0998">Cell outer membrane</keyword>
<dbReference type="SUPFAM" id="SSF56935">
    <property type="entry name" value="Porins"/>
    <property type="match status" value="1"/>
</dbReference>
<dbReference type="InterPro" id="IPR000531">
    <property type="entry name" value="Beta-barrel_TonB"/>
</dbReference>
<dbReference type="Pfam" id="PF00593">
    <property type="entry name" value="TonB_dep_Rec_b-barrel"/>
    <property type="match status" value="1"/>
</dbReference>